<dbReference type="FunFam" id="1.10.238.10:FF:000182">
    <property type="entry name" value="E3 ubiquitin-protein ligase CBL-C"/>
    <property type="match status" value="1"/>
</dbReference>
<dbReference type="InterPro" id="IPR007110">
    <property type="entry name" value="Ig-like_dom"/>
</dbReference>
<evidence type="ECO:0000256" key="26">
    <source>
        <dbReference type="SAM" id="MobiDB-lite"/>
    </source>
</evidence>
<dbReference type="InterPro" id="IPR003599">
    <property type="entry name" value="Ig_sub"/>
</dbReference>
<evidence type="ECO:0000256" key="9">
    <source>
        <dbReference type="ARBA" id="ARBA00022737"/>
    </source>
</evidence>
<dbReference type="GO" id="GO:0005509">
    <property type="term" value="F:calcium ion binding"/>
    <property type="evidence" value="ECO:0007669"/>
    <property type="project" value="UniProtKB-UniRule"/>
</dbReference>
<dbReference type="InterPro" id="IPR003153">
    <property type="entry name" value="Adaptor_Cbl_N_hlx"/>
</dbReference>
<dbReference type="Pfam" id="PF08205">
    <property type="entry name" value="C2-set_2"/>
    <property type="match status" value="1"/>
</dbReference>
<dbReference type="Gene3D" id="3.30.505.10">
    <property type="entry name" value="SH2 domain"/>
    <property type="match status" value="1"/>
</dbReference>
<keyword evidence="11 25" id="KW-0833">Ubl conjugation pathway</keyword>
<dbReference type="Pfam" id="PF02262">
    <property type="entry name" value="Cbl_N"/>
    <property type="match status" value="1"/>
</dbReference>
<dbReference type="UniPathway" id="UPA00143"/>
<dbReference type="GO" id="GO:0030971">
    <property type="term" value="F:receptor tyrosine kinase binding"/>
    <property type="evidence" value="ECO:0007669"/>
    <property type="project" value="TreeGrafter"/>
</dbReference>
<evidence type="ECO:0000256" key="13">
    <source>
        <dbReference type="ARBA" id="ARBA00022837"/>
    </source>
</evidence>
<feature type="domain" description="Ig-like" evidence="28">
    <location>
        <begin position="880"/>
        <end position="958"/>
    </location>
</feature>
<dbReference type="EMBL" id="VBQZ03000181">
    <property type="protein sequence ID" value="MXQ97107.1"/>
    <property type="molecule type" value="Genomic_DNA"/>
</dbReference>
<evidence type="ECO:0000256" key="14">
    <source>
        <dbReference type="ARBA" id="ARBA00022843"/>
    </source>
</evidence>
<evidence type="ECO:0000256" key="5">
    <source>
        <dbReference type="ARBA" id="ARBA00022679"/>
    </source>
</evidence>
<gene>
    <name evidence="30" type="ORF">E5288_WYG016614</name>
</gene>
<evidence type="ECO:0000313" key="31">
    <source>
        <dbReference type="Proteomes" id="UP000322234"/>
    </source>
</evidence>
<dbReference type="Gene3D" id="3.30.40.10">
    <property type="entry name" value="Zinc/RING finger domain, C3HC4 (zinc finger)"/>
    <property type="match status" value="1"/>
</dbReference>
<dbReference type="InterPro" id="IPR014741">
    <property type="entry name" value="Adaptor_Cbl_EF_hand-like"/>
</dbReference>
<organism evidence="30 31">
    <name type="scientific">Bos mutus</name>
    <name type="common">wild yak</name>
    <dbReference type="NCBI Taxonomy" id="72004"/>
    <lineage>
        <taxon>Eukaryota</taxon>
        <taxon>Metazoa</taxon>
        <taxon>Chordata</taxon>
        <taxon>Craniata</taxon>
        <taxon>Vertebrata</taxon>
        <taxon>Euteleostomi</taxon>
        <taxon>Mammalia</taxon>
        <taxon>Eutheria</taxon>
        <taxon>Laurasiatheria</taxon>
        <taxon>Artiodactyla</taxon>
        <taxon>Ruminantia</taxon>
        <taxon>Pecora</taxon>
        <taxon>Bovidae</taxon>
        <taxon>Bovinae</taxon>
        <taxon>Bos</taxon>
    </lineage>
</organism>
<evidence type="ECO:0000256" key="24">
    <source>
        <dbReference type="ARBA" id="ARBA00064958"/>
    </source>
</evidence>
<keyword evidence="31" id="KW-1185">Reference proteome</keyword>
<dbReference type="InterPro" id="IPR036537">
    <property type="entry name" value="Adaptor_Cbl_N_dom_sf"/>
</dbReference>
<evidence type="ECO:0000256" key="17">
    <source>
        <dbReference type="ARBA" id="ARBA00023036"/>
    </source>
</evidence>
<dbReference type="GO" id="GO:0007155">
    <property type="term" value="P:cell adhesion"/>
    <property type="evidence" value="ECO:0007669"/>
    <property type="project" value="UniProtKB-KW"/>
</dbReference>
<comment type="subcellular location">
    <subcellularLocation>
        <location evidence="2">Cell membrane</location>
        <topology evidence="2">Single-pass type I membrane protein</topology>
    </subcellularLocation>
</comment>
<comment type="catalytic activity">
    <reaction evidence="1 25">
        <text>S-ubiquitinyl-[E2 ubiquitin-conjugating enzyme]-L-cysteine + [acceptor protein]-L-lysine = [E2 ubiquitin-conjugating enzyme]-L-cysteine + N(6)-ubiquitinyl-[acceptor protein]-L-lysine.</text>
        <dbReference type="EC" id="2.3.2.27"/>
    </reaction>
</comment>
<dbReference type="InterPro" id="IPR013083">
    <property type="entry name" value="Znf_RING/FYVE/PHD"/>
</dbReference>
<dbReference type="GO" id="GO:0001784">
    <property type="term" value="F:phosphotyrosine residue binding"/>
    <property type="evidence" value="ECO:0007669"/>
    <property type="project" value="UniProtKB-UniRule"/>
</dbReference>
<evidence type="ECO:0000256" key="23">
    <source>
        <dbReference type="ARBA" id="ARBA00057270"/>
    </source>
</evidence>
<dbReference type="FunFam" id="2.60.40.10:FF:001535">
    <property type="entry name" value="Basal cell adhesion molecule"/>
    <property type="match status" value="1"/>
</dbReference>
<name>A0A6B0S8F1_9CETA</name>
<sequence>MAAAALRGRQWGESRAFGRAVRLLQRLEEQCGDPRLSSSPPSLRDLLPRTAQLLRQVAQARREAGGGVPEGPGGPWDFLMVYLANLEAKSRQVAALLPPHGRKIANDELFREGSRLRRQLAKLALIFSYMHAELDALFPGGRYCGHTYQLTKVSAHTFWRERCGARCVLPWAEFEAVLCICHPVEPGSTALALRSTIDLTCSGHVSIFEFDIFTRLFQPWPTLLKNWQLLAVNHPGYMAFLTYDEVQARLQTFRDKPGSYIFRPSCTRLGKWAIGYVSSDGSILQTIPLNKPLFQVLLEGQKEGFYLYPDGKNHNPDLTELCHMEPHQHIHVSEEQLQLYWAMDSTFELCKICAESNKDVKIEPCGHLLYPDLFPLHLPQCSDSQTCPFCRCEIKGQEAVSIHQFHVSATMAPSGPPLPPRLDLCPKSPSSKGQLNVKLLKRKSPLPSAPEGSVKAWMPGSKAEVRLSVPPLVEVMRGESVTLDCSPLGTHDYFMLEWFLVDRSGARHRLASAELRGSELRDKELNSRGRSPPYQLDSQGRLVLPEAQVGDERDYVCVVKAGAAGTAEATARLKVFAKPEAPEVSPNKGILSVMDDFAQEIATCSSRNGNPAPQIMWYRNGQPLAVPLEVNSEGYMTTRTVREASGLLSLTSTLYLRLHKPDREASFHCSVHYYLPAGQHGRLDGPSFSLTLHYPTEHVLFWLGSQSTAEGWVREGDSVQLLCQGDGSPTPEYTFFWLQDKQEDVLKTSLEGNLTLERVQRNQSGTYGCRVEDFDVPEDAELSKTLELRVAYLDSLELSAGEELSLPLHNSTTVTCSARGLPTPTLYWTKDSAPMGEDPTLSLHSVTFDSAGTYTCEAYMPRIPLLSRTRSFRLLVQGTPELKAKETQPKAEGSWTEGDEVTLICYARGYPKPKLTWSQLGGSPTEPAPGGQGWVSSSLTLKVTSALSQDGVSCEASNPLGNTHHVFHFGTVAPQTSQAGVAVMAVAISVALLLLVVAVFYCMRRKGRPGCCQRGEKGSPPPGEPKLSHSGSQRPEQTGLLMGSASGGAKHGSGGFGDEVSEGLGPWGEGTTAGGRAAVGPG</sequence>
<evidence type="ECO:0000259" key="28">
    <source>
        <dbReference type="PROSITE" id="PS50835"/>
    </source>
</evidence>
<feature type="domain" description="Ig-like" evidence="28">
    <location>
        <begin position="459"/>
        <end position="574"/>
    </location>
</feature>
<comment type="function">
    <text evidence="23">Transmembrane glycoprotein that functions as both a receptor and an adhesion molecule playing a crucial role in cell adhesion, motility, migration and invasion. Extracellular domain enables binding to extracellular matrix proteins, such as laminin, integrin and other ligands while its intracellular domain interacts with cytoskeletal proteins like hemoglobin, facilitating cell signal transduction. Serves as a receptor for laminin alpha-5/LAMA5 to promote cell adhesion. Mechanistically, JAK2 induces BCAM phosphorylation and activates its adhesion to laminin by stimulating a Rap1/AKT signaling pathway in the absence of EPOR.</text>
</comment>
<feature type="domain" description="Cbl-PTB" evidence="29">
    <location>
        <begin position="6"/>
        <end position="320"/>
    </location>
</feature>
<comment type="function">
    <text evidence="25">E3 ubiquitin-protein ligase which accepts ubiquitin from specific E2 ubiquitin-conjugating enzymes, and transfers it to substrates, generally promoting their degradation by the proteasome.</text>
</comment>
<keyword evidence="16 27" id="KW-1133">Transmembrane helix</keyword>
<dbReference type="SUPFAM" id="SSF47668">
    <property type="entry name" value="N-terminal domain of cbl (N-cbl)"/>
    <property type="match status" value="1"/>
</dbReference>
<keyword evidence="17" id="KW-0729">SH3-binding</keyword>
<dbReference type="SUPFAM" id="SSF57850">
    <property type="entry name" value="RING/U-box"/>
    <property type="match status" value="1"/>
</dbReference>
<keyword evidence="4" id="KW-0597">Phosphoprotein</keyword>
<dbReference type="InterPro" id="IPR003598">
    <property type="entry name" value="Ig_sub2"/>
</dbReference>
<keyword evidence="19" id="KW-1015">Disulfide bond</keyword>
<keyword evidence="20" id="KW-0675">Receptor</keyword>
<dbReference type="InterPro" id="IPR011992">
    <property type="entry name" value="EF-hand-dom_pair"/>
</dbReference>
<dbReference type="FunFam" id="1.20.930.20:FF:000004">
    <property type="entry name" value="E3 ubiquitin-protein ligase CBL-C"/>
    <property type="match status" value="1"/>
</dbReference>
<proteinExistence type="predicted"/>
<dbReference type="PROSITE" id="PS50835">
    <property type="entry name" value="IG_LIKE"/>
    <property type="match status" value="5"/>
</dbReference>
<dbReference type="FunFam" id="3.30.505.10:FF:000007">
    <property type="entry name" value="E3 ubiquitin-protein ligase CBL"/>
    <property type="match status" value="1"/>
</dbReference>
<evidence type="ECO:0000256" key="16">
    <source>
        <dbReference type="ARBA" id="ARBA00022989"/>
    </source>
</evidence>
<dbReference type="CDD" id="cd00096">
    <property type="entry name" value="Ig"/>
    <property type="match status" value="3"/>
</dbReference>
<evidence type="ECO:0000256" key="1">
    <source>
        <dbReference type="ARBA" id="ARBA00000900"/>
    </source>
</evidence>
<keyword evidence="22" id="KW-0393">Immunoglobulin domain</keyword>
<dbReference type="PANTHER" id="PTHR23007:SF12">
    <property type="entry name" value="E3 UBIQUITIN-PROTEIN LIGASE CBL-C"/>
    <property type="match status" value="1"/>
</dbReference>
<dbReference type="Gene3D" id="1.10.238.10">
    <property type="entry name" value="EF-hand"/>
    <property type="match status" value="1"/>
</dbReference>
<evidence type="ECO:0000256" key="18">
    <source>
        <dbReference type="ARBA" id="ARBA00023136"/>
    </source>
</evidence>
<dbReference type="InterPro" id="IPR024159">
    <property type="entry name" value="Cbl_PTB"/>
</dbReference>
<evidence type="ECO:0000256" key="2">
    <source>
        <dbReference type="ARBA" id="ARBA00004251"/>
    </source>
</evidence>
<evidence type="ECO:0000256" key="4">
    <source>
        <dbReference type="ARBA" id="ARBA00022553"/>
    </source>
</evidence>
<dbReference type="GO" id="GO:0045121">
    <property type="term" value="C:membrane raft"/>
    <property type="evidence" value="ECO:0007669"/>
    <property type="project" value="TreeGrafter"/>
</dbReference>
<dbReference type="PROSITE" id="PS51506">
    <property type="entry name" value="CBL_PTB"/>
    <property type="match status" value="1"/>
</dbReference>
<evidence type="ECO:0000256" key="19">
    <source>
        <dbReference type="ARBA" id="ARBA00023157"/>
    </source>
</evidence>
<dbReference type="AlphaFoldDB" id="A0A6B0S8F1"/>
<evidence type="ECO:0000256" key="27">
    <source>
        <dbReference type="SAM" id="Phobius"/>
    </source>
</evidence>
<evidence type="ECO:0000256" key="22">
    <source>
        <dbReference type="ARBA" id="ARBA00023319"/>
    </source>
</evidence>
<dbReference type="SUPFAM" id="SSF48726">
    <property type="entry name" value="Immunoglobulin"/>
    <property type="match status" value="5"/>
</dbReference>
<keyword evidence="5 25" id="KW-0808">Transferase</keyword>
<evidence type="ECO:0000256" key="3">
    <source>
        <dbReference type="ARBA" id="ARBA00022475"/>
    </source>
</evidence>
<dbReference type="SUPFAM" id="SSF55550">
    <property type="entry name" value="SH2 domain"/>
    <property type="match status" value="1"/>
</dbReference>
<dbReference type="SUPFAM" id="SSF47473">
    <property type="entry name" value="EF-hand"/>
    <property type="match status" value="1"/>
</dbReference>
<dbReference type="Gene3D" id="2.60.40.10">
    <property type="entry name" value="Immunoglobulins"/>
    <property type="match status" value="5"/>
</dbReference>
<dbReference type="InterPro" id="IPR036860">
    <property type="entry name" value="SH2_dom_sf"/>
</dbReference>
<accession>A0A6B0S8F1</accession>
<keyword evidence="18 27" id="KW-0472">Membrane</keyword>
<dbReference type="SMART" id="SM00409">
    <property type="entry name" value="IG"/>
    <property type="match status" value="5"/>
</dbReference>
<dbReference type="Pfam" id="PF13927">
    <property type="entry name" value="Ig_3"/>
    <property type="match status" value="3"/>
</dbReference>
<evidence type="ECO:0000256" key="12">
    <source>
        <dbReference type="ARBA" id="ARBA00022833"/>
    </source>
</evidence>
<keyword evidence="14" id="KW-0832">Ubl conjugation</keyword>
<dbReference type="GO" id="GO:0007166">
    <property type="term" value="P:cell surface receptor signaling pathway"/>
    <property type="evidence" value="ECO:0007669"/>
    <property type="project" value="InterPro"/>
</dbReference>
<keyword evidence="7 25" id="KW-0479">Metal-binding</keyword>
<comment type="pathway">
    <text evidence="25">Protein modification; protein ubiquitination.</text>
</comment>
<evidence type="ECO:0000259" key="29">
    <source>
        <dbReference type="PROSITE" id="PS51506"/>
    </source>
</evidence>
<reference evidence="30" key="1">
    <citation type="submission" date="2019-10" db="EMBL/GenBank/DDBJ databases">
        <title>The sequence and de novo assembly of the wild yak genome.</title>
        <authorList>
            <person name="Liu Y."/>
        </authorList>
    </citation>
    <scope>NUCLEOTIDE SEQUENCE [LARGE SCALE GENOMIC DNA]</scope>
    <source>
        <strain evidence="30">WY2019</strain>
    </source>
</reference>
<dbReference type="InterPro" id="IPR036179">
    <property type="entry name" value="Ig-like_dom_sf"/>
</dbReference>
<keyword evidence="12 25" id="KW-0862">Zinc</keyword>
<keyword evidence="10 25" id="KW-0863">Zinc-finger</keyword>
<evidence type="ECO:0000256" key="21">
    <source>
        <dbReference type="ARBA" id="ARBA00023180"/>
    </source>
</evidence>
<dbReference type="InterPro" id="IPR013783">
    <property type="entry name" value="Ig-like_fold"/>
</dbReference>
<evidence type="ECO:0000256" key="20">
    <source>
        <dbReference type="ARBA" id="ARBA00023170"/>
    </source>
</evidence>
<dbReference type="SMART" id="SM00408">
    <property type="entry name" value="IGc2"/>
    <property type="match status" value="4"/>
</dbReference>
<dbReference type="GO" id="GO:0016567">
    <property type="term" value="P:protein ubiquitination"/>
    <property type="evidence" value="ECO:0007669"/>
    <property type="project" value="UniProtKB-UniPathway"/>
</dbReference>
<keyword evidence="3" id="KW-1003">Cell membrane</keyword>
<dbReference type="PANTHER" id="PTHR23007">
    <property type="entry name" value="CBL"/>
    <property type="match status" value="1"/>
</dbReference>
<keyword evidence="13 25" id="KW-0106">Calcium</keyword>
<keyword evidence="21" id="KW-0325">Glycoprotein</keyword>
<evidence type="ECO:0000256" key="8">
    <source>
        <dbReference type="ARBA" id="ARBA00022729"/>
    </source>
</evidence>
<dbReference type="GO" id="GO:0005886">
    <property type="term" value="C:plasma membrane"/>
    <property type="evidence" value="ECO:0007669"/>
    <property type="project" value="UniProtKB-SubCell"/>
</dbReference>
<evidence type="ECO:0000256" key="11">
    <source>
        <dbReference type="ARBA" id="ARBA00022786"/>
    </source>
</evidence>
<dbReference type="InterPro" id="IPR024162">
    <property type="entry name" value="Adaptor_Cbl"/>
</dbReference>
<dbReference type="GO" id="GO:0017124">
    <property type="term" value="F:SH3 domain binding"/>
    <property type="evidence" value="ECO:0007669"/>
    <property type="project" value="UniProtKB-KW"/>
</dbReference>
<keyword evidence="8" id="KW-0732">Signal</keyword>
<dbReference type="InterPro" id="IPR013162">
    <property type="entry name" value="CD80_C2-set"/>
</dbReference>
<keyword evidence="6 27" id="KW-0812">Transmembrane</keyword>
<comment type="domain">
    <text evidence="25">The N-terminus is composed of the phosphotyrosine binding (PTB) domain, a short linker region and the RING-type zinc finger. The PTB domain, which is also called TKB (tyrosine kinase binding) domain, is composed of three different subdomains: a four-helix bundle (4H), a calcium-binding EF hand and a divergent SH2 domain.</text>
</comment>
<evidence type="ECO:0000313" key="30">
    <source>
        <dbReference type="EMBL" id="MXQ97107.1"/>
    </source>
</evidence>
<evidence type="ECO:0000256" key="6">
    <source>
        <dbReference type="ARBA" id="ARBA00022692"/>
    </source>
</evidence>
<evidence type="ECO:0000256" key="10">
    <source>
        <dbReference type="ARBA" id="ARBA00022771"/>
    </source>
</evidence>
<dbReference type="Pfam" id="PF02762">
    <property type="entry name" value="Cbl_N3"/>
    <property type="match status" value="1"/>
</dbReference>
<evidence type="ECO:0000256" key="15">
    <source>
        <dbReference type="ARBA" id="ARBA00022889"/>
    </source>
</evidence>
<dbReference type="GO" id="GO:0008270">
    <property type="term" value="F:zinc ion binding"/>
    <property type="evidence" value="ECO:0007669"/>
    <property type="project" value="UniProtKB-KW"/>
</dbReference>
<feature type="transmembrane region" description="Helical" evidence="27">
    <location>
        <begin position="979"/>
        <end position="1001"/>
    </location>
</feature>
<dbReference type="GO" id="GO:0023051">
    <property type="term" value="P:regulation of signaling"/>
    <property type="evidence" value="ECO:0007669"/>
    <property type="project" value="InterPro"/>
</dbReference>
<dbReference type="CDD" id="cd09920">
    <property type="entry name" value="SH2_Cbl-b_TKB"/>
    <property type="match status" value="1"/>
</dbReference>
<keyword evidence="15" id="KW-0130">Cell adhesion</keyword>
<dbReference type="InterPro" id="IPR014742">
    <property type="entry name" value="Adaptor_Cbl_SH2-like"/>
</dbReference>
<protein>
    <recommendedName>
        <fullName evidence="25">E3 ubiquitin-protein ligase CBL</fullName>
        <ecNumber evidence="25">2.3.2.27</ecNumber>
    </recommendedName>
</protein>
<dbReference type="Proteomes" id="UP000322234">
    <property type="component" value="Unassembled WGS sequence"/>
</dbReference>
<comment type="caution">
    <text evidence="30">The sequence shown here is derived from an EMBL/GenBank/DDBJ whole genome shotgun (WGS) entry which is preliminary data.</text>
</comment>
<dbReference type="EC" id="2.3.2.27" evidence="25"/>
<feature type="domain" description="Ig-like" evidence="28">
    <location>
        <begin position="801"/>
        <end position="873"/>
    </location>
</feature>
<feature type="compositionally biased region" description="Gly residues" evidence="26">
    <location>
        <begin position="1045"/>
        <end position="1057"/>
    </location>
</feature>
<comment type="subunit">
    <text evidence="24">Homodimer. Interacts with ITGA4:ITGB1. Interacts with spectrins SPTA1 and SPTB1.</text>
</comment>
<evidence type="ECO:0000256" key="25">
    <source>
        <dbReference type="RuleBase" id="RU367001"/>
    </source>
</evidence>
<dbReference type="Pfam" id="PF02761">
    <property type="entry name" value="Cbl_N2"/>
    <property type="match status" value="1"/>
</dbReference>
<dbReference type="Gene3D" id="1.20.930.20">
    <property type="entry name" value="Adaptor protein Cbl, N-terminal domain"/>
    <property type="match status" value="1"/>
</dbReference>
<keyword evidence="9" id="KW-0677">Repeat</keyword>
<feature type="region of interest" description="Disordered" evidence="26">
    <location>
        <begin position="1011"/>
        <end position="1082"/>
    </location>
</feature>
<feature type="domain" description="Ig-like" evidence="28">
    <location>
        <begin position="582"/>
        <end position="671"/>
    </location>
</feature>
<dbReference type="GO" id="GO:0061630">
    <property type="term" value="F:ubiquitin protein ligase activity"/>
    <property type="evidence" value="ECO:0007669"/>
    <property type="project" value="UniProtKB-EC"/>
</dbReference>
<feature type="domain" description="Ig-like" evidence="28">
    <location>
        <begin position="686"/>
        <end position="787"/>
    </location>
</feature>
<evidence type="ECO:0000256" key="7">
    <source>
        <dbReference type="ARBA" id="ARBA00022723"/>
    </source>
</evidence>